<keyword evidence="1" id="KW-0560">Oxidoreductase</keyword>
<dbReference type="Pfam" id="PF02826">
    <property type="entry name" value="2-Hacid_dh_C"/>
    <property type="match status" value="1"/>
</dbReference>
<evidence type="ECO:0000259" key="3">
    <source>
        <dbReference type="Pfam" id="PF02826"/>
    </source>
</evidence>
<dbReference type="eggNOG" id="COG0111">
    <property type="taxonomic scope" value="Bacteria"/>
</dbReference>
<dbReference type="STRING" id="1117314.PCIT_21339"/>
<evidence type="ECO:0000256" key="1">
    <source>
        <dbReference type="ARBA" id="ARBA00023002"/>
    </source>
</evidence>
<reference evidence="4" key="2">
    <citation type="submission" date="2013-04" db="EMBL/GenBank/DDBJ databases">
        <title>Genome sequence of Pseudoalteromonas citrea.</title>
        <authorList>
            <person name="Xie B.-B."/>
            <person name="Rong J.-C."/>
            <person name="Qin Q.-L."/>
            <person name="Shu Y.-L."/>
            <person name="Zhang Y.-Z."/>
        </authorList>
    </citation>
    <scope>NUCLEOTIDE SEQUENCE</scope>
    <source>
        <strain evidence="4">NCIMB 1889</strain>
    </source>
</reference>
<dbReference type="OrthoDB" id="9787219at2"/>
<dbReference type="SUPFAM" id="SSF52283">
    <property type="entry name" value="Formate/glycerate dehydrogenase catalytic domain-like"/>
    <property type="match status" value="1"/>
</dbReference>
<sequence length="306" mass="34299">MSVLICVTGRDNTKLMHKLRLSLPEVMISEWPHCTNLSEIEFVIAWNAPQALWAQLPNLKVVQSYGAGVDGIELDHLLPHVVVTRIVDTGLADDMAEYVLTHALAHKLRLREYNLKQHLCEWKPRRVKPYNHVGILGLGELGQAAAKRFLNNGFIVSGWSRTKKSIEGVTSYHGEAAFNQFLESLDYIVCLLPLTVQTSGILNRTLFEQVPAHCVLINVARGQHLIDEDLIWALDNNKLAGATLDVFSEEPLPSEHPFWHHPLITMTPHCAAITDLTSVCEQITININASNEQRPLQNIIDRSAGY</sequence>
<reference evidence="4" key="1">
    <citation type="journal article" date="2012" name="J. Bacteriol.">
        <title>Genome sequences of type strains of seven species of the marine bacterium Pseudoalteromonas.</title>
        <authorList>
            <person name="Xie B.B."/>
            <person name="Shu Y.L."/>
            <person name="Qin Q.L."/>
            <person name="Rong J.C."/>
            <person name="Zhang X.Y."/>
            <person name="Chen X.L."/>
            <person name="Shi M."/>
            <person name="He H.L."/>
            <person name="Zhou B.C."/>
            <person name="Zhang Y.Z."/>
        </authorList>
    </citation>
    <scope>NUCLEOTIDE SEQUENCE [LARGE SCALE GENOMIC DNA]</scope>
    <source>
        <strain evidence="4">NCIMB 1889</strain>
    </source>
</reference>
<organism evidence="4">
    <name type="scientific">Pseudoalteromonas citrea DSM 8771</name>
    <dbReference type="NCBI Taxonomy" id="1117314"/>
    <lineage>
        <taxon>Bacteria</taxon>
        <taxon>Pseudomonadati</taxon>
        <taxon>Pseudomonadota</taxon>
        <taxon>Gammaproteobacteria</taxon>
        <taxon>Alteromonadales</taxon>
        <taxon>Pseudoalteromonadaceae</taxon>
        <taxon>Pseudoalteromonas</taxon>
    </lineage>
</organism>
<gene>
    <name evidence="4" type="ORF">PCIT_21339</name>
</gene>
<proteinExistence type="predicted"/>
<dbReference type="EMBL" id="AHBZ02000208">
    <property type="protein sequence ID" value="ERG16617.1"/>
    <property type="molecule type" value="Genomic_DNA"/>
</dbReference>
<dbReference type="Gene3D" id="3.40.50.720">
    <property type="entry name" value="NAD(P)-binding Rossmann-like Domain"/>
    <property type="match status" value="2"/>
</dbReference>
<keyword evidence="2" id="KW-0520">NAD</keyword>
<dbReference type="PANTHER" id="PTHR43333">
    <property type="entry name" value="2-HACID_DH_C DOMAIN-CONTAINING PROTEIN"/>
    <property type="match status" value="1"/>
</dbReference>
<name>U1JHZ1_9GAMM</name>
<dbReference type="InterPro" id="IPR006140">
    <property type="entry name" value="D-isomer_DH_NAD-bd"/>
</dbReference>
<dbReference type="GO" id="GO:0016491">
    <property type="term" value="F:oxidoreductase activity"/>
    <property type="evidence" value="ECO:0007669"/>
    <property type="project" value="UniProtKB-KW"/>
</dbReference>
<accession>U1JHZ1</accession>
<feature type="domain" description="D-isomer specific 2-hydroxyacid dehydrogenase NAD-binding" evidence="3">
    <location>
        <begin position="102"/>
        <end position="271"/>
    </location>
</feature>
<dbReference type="CDD" id="cd12164">
    <property type="entry name" value="GDH_like_2"/>
    <property type="match status" value="1"/>
</dbReference>
<dbReference type="SUPFAM" id="SSF51735">
    <property type="entry name" value="NAD(P)-binding Rossmann-fold domains"/>
    <property type="match status" value="1"/>
</dbReference>
<evidence type="ECO:0000256" key="2">
    <source>
        <dbReference type="ARBA" id="ARBA00023027"/>
    </source>
</evidence>
<dbReference type="InterPro" id="IPR036291">
    <property type="entry name" value="NAD(P)-bd_dom_sf"/>
</dbReference>
<comment type="caution">
    <text evidence="4">The sequence shown here is derived from an EMBL/GenBank/DDBJ whole genome shotgun (WGS) entry which is preliminary data.</text>
</comment>
<dbReference type="AlphaFoldDB" id="U1JHZ1"/>
<dbReference type="PANTHER" id="PTHR43333:SF1">
    <property type="entry name" value="D-ISOMER SPECIFIC 2-HYDROXYACID DEHYDROGENASE NAD-BINDING DOMAIN-CONTAINING PROTEIN"/>
    <property type="match status" value="1"/>
</dbReference>
<evidence type="ECO:0000313" key="4">
    <source>
        <dbReference type="EMBL" id="ERG16617.1"/>
    </source>
</evidence>
<protein>
    <submittedName>
        <fullName evidence="4">Dehydrogenase</fullName>
    </submittedName>
</protein>
<dbReference type="GO" id="GO:0051287">
    <property type="term" value="F:NAD binding"/>
    <property type="evidence" value="ECO:0007669"/>
    <property type="project" value="InterPro"/>
</dbReference>